<dbReference type="RefSeq" id="WP_054745916.1">
    <property type="nucleotide sequence ID" value="NZ_AYYS01000009.1"/>
</dbReference>
<dbReference type="Pfam" id="PF04020">
    <property type="entry name" value="Phage_holin_4_2"/>
    <property type="match status" value="1"/>
</dbReference>
<keyword evidence="3" id="KW-1185">Reference proteome</keyword>
<evidence type="ECO:0000313" key="3">
    <source>
        <dbReference type="Proteomes" id="UP000185499"/>
    </source>
</evidence>
<dbReference type="OrthoDB" id="7205479at2"/>
<gene>
    <name evidence="2" type="ORF">LA20533_06685</name>
</gene>
<accession>A0A1L6XD87</accession>
<dbReference type="Proteomes" id="UP000185499">
    <property type="component" value="Chromosome"/>
</dbReference>
<protein>
    <recommendedName>
        <fullName evidence="4">Phage holin family protein</fullName>
    </recommendedName>
</protein>
<evidence type="ECO:0000256" key="1">
    <source>
        <dbReference type="SAM" id="Phobius"/>
    </source>
</evidence>
<feature type="transmembrane region" description="Helical" evidence="1">
    <location>
        <begin position="54"/>
        <end position="74"/>
    </location>
</feature>
<sequence>MKFIIRVFINALVLVALAGMFPAMIAVESFGFALLAGLFITIINGTIRPLLQLLALPISFLTFGIFALIINGISLELAISFAGNQIVINGFFNVIIVSLVLSFVQSLVFKFLNENFKF</sequence>
<dbReference type="EMBL" id="CP018888">
    <property type="protein sequence ID" value="APT18952.1"/>
    <property type="molecule type" value="Genomic_DNA"/>
</dbReference>
<proteinExistence type="predicted"/>
<keyword evidence="1" id="KW-0812">Transmembrane</keyword>
<dbReference type="KEGG" id="lah:LA20533_06685"/>
<feature type="transmembrane region" description="Helical" evidence="1">
    <location>
        <begin position="86"/>
        <end position="109"/>
    </location>
</feature>
<evidence type="ECO:0008006" key="4">
    <source>
        <dbReference type="Google" id="ProtNLM"/>
    </source>
</evidence>
<evidence type="ECO:0000313" key="2">
    <source>
        <dbReference type="EMBL" id="APT18952.1"/>
    </source>
</evidence>
<keyword evidence="1" id="KW-0472">Membrane</keyword>
<name>A0A1L6XD87_9LACO</name>
<dbReference type="PANTHER" id="PTHR37309:SF1">
    <property type="entry name" value="SLR0284 PROTEIN"/>
    <property type="match status" value="1"/>
</dbReference>
<reference evidence="2 3" key="1">
    <citation type="submission" date="2016-12" db="EMBL/GenBank/DDBJ databases">
        <title>The whole genome sequencing and assembly of Lactobacillus amylophilus DSM 20533T strain.</title>
        <authorList>
            <person name="Lee Y.-J."/>
            <person name="Yi H."/>
            <person name="Bahn Y.-S."/>
            <person name="Kim J.F."/>
            <person name="Lee D.-W."/>
        </authorList>
    </citation>
    <scope>NUCLEOTIDE SEQUENCE [LARGE SCALE GENOMIC DNA]</scope>
    <source>
        <strain evidence="2 3">DSM 20533</strain>
    </source>
</reference>
<dbReference type="AlphaFoldDB" id="A0A1L6XD87"/>
<dbReference type="PANTHER" id="PTHR37309">
    <property type="entry name" value="SLR0284 PROTEIN"/>
    <property type="match status" value="1"/>
</dbReference>
<feature type="transmembrane region" description="Helical" evidence="1">
    <location>
        <begin position="7"/>
        <end position="24"/>
    </location>
</feature>
<dbReference type="InterPro" id="IPR007165">
    <property type="entry name" value="Phage_holin_4_2"/>
</dbReference>
<keyword evidence="1" id="KW-1133">Transmembrane helix</keyword>
<organism evidence="2 3">
    <name type="scientific">Amylolactobacillus amylophilus DSM 20533 = JCM 1125</name>
    <dbReference type="NCBI Taxonomy" id="1423721"/>
    <lineage>
        <taxon>Bacteria</taxon>
        <taxon>Bacillati</taxon>
        <taxon>Bacillota</taxon>
        <taxon>Bacilli</taxon>
        <taxon>Lactobacillales</taxon>
        <taxon>Lactobacillaceae</taxon>
        <taxon>Amylolactobacillus</taxon>
    </lineage>
</organism>